<gene>
    <name evidence="2" type="ORF">K505DRAFT_152910</name>
</gene>
<feature type="region of interest" description="Disordered" evidence="1">
    <location>
        <begin position="182"/>
        <end position="211"/>
    </location>
</feature>
<keyword evidence="3" id="KW-1185">Reference proteome</keyword>
<organism evidence="2 3">
    <name type="scientific">Melanomma pulvis-pyrius CBS 109.77</name>
    <dbReference type="NCBI Taxonomy" id="1314802"/>
    <lineage>
        <taxon>Eukaryota</taxon>
        <taxon>Fungi</taxon>
        <taxon>Dikarya</taxon>
        <taxon>Ascomycota</taxon>
        <taxon>Pezizomycotina</taxon>
        <taxon>Dothideomycetes</taxon>
        <taxon>Pleosporomycetidae</taxon>
        <taxon>Pleosporales</taxon>
        <taxon>Melanommataceae</taxon>
        <taxon>Melanomma</taxon>
    </lineage>
</organism>
<name>A0A6A6XKA4_9PLEO</name>
<dbReference type="EMBL" id="MU001817">
    <property type="protein sequence ID" value="KAF2796970.1"/>
    <property type="molecule type" value="Genomic_DNA"/>
</dbReference>
<dbReference type="AlphaFoldDB" id="A0A6A6XKA4"/>
<dbReference type="Proteomes" id="UP000799757">
    <property type="component" value="Unassembled WGS sequence"/>
</dbReference>
<evidence type="ECO:0000313" key="2">
    <source>
        <dbReference type="EMBL" id="KAF2796970.1"/>
    </source>
</evidence>
<evidence type="ECO:0000256" key="1">
    <source>
        <dbReference type="SAM" id="MobiDB-lite"/>
    </source>
</evidence>
<proteinExistence type="predicted"/>
<accession>A0A6A6XKA4</accession>
<sequence length="283" mass="30136">MGRWTGGELRVVGSAVRGRASHGRFGGRFDRAGAMPQTQQIRPFDQNAEMKRSTANGPRLGLLHELASLRARADGSWADPAPAVGRGGRPTVCSLLSLCGPWRCCSARRPKQSNYGRPAAGWQLIHCLRADVRAAQPQASRRIPFGATAFEGTHQLSKNTCIPSLLAGLGVGGVRGVRGRGRPWEAVGGSESSSRRARGGGGRRTRDEETGAVRAVVLLPSRSCWTLRTAQTSQGALEEPGEDGRACWSSGRRWATVGDGGQPCSTRAMSSLLSRGVCGPERR</sequence>
<protein>
    <submittedName>
        <fullName evidence="2">Uncharacterized protein</fullName>
    </submittedName>
</protein>
<reference evidence="2" key="1">
    <citation type="journal article" date="2020" name="Stud. Mycol.">
        <title>101 Dothideomycetes genomes: a test case for predicting lifestyles and emergence of pathogens.</title>
        <authorList>
            <person name="Haridas S."/>
            <person name="Albert R."/>
            <person name="Binder M."/>
            <person name="Bloem J."/>
            <person name="Labutti K."/>
            <person name="Salamov A."/>
            <person name="Andreopoulos B."/>
            <person name="Baker S."/>
            <person name="Barry K."/>
            <person name="Bills G."/>
            <person name="Bluhm B."/>
            <person name="Cannon C."/>
            <person name="Castanera R."/>
            <person name="Culley D."/>
            <person name="Daum C."/>
            <person name="Ezra D."/>
            <person name="Gonzalez J."/>
            <person name="Henrissat B."/>
            <person name="Kuo A."/>
            <person name="Liang C."/>
            <person name="Lipzen A."/>
            <person name="Lutzoni F."/>
            <person name="Magnuson J."/>
            <person name="Mondo S."/>
            <person name="Nolan M."/>
            <person name="Ohm R."/>
            <person name="Pangilinan J."/>
            <person name="Park H.-J."/>
            <person name="Ramirez L."/>
            <person name="Alfaro M."/>
            <person name="Sun H."/>
            <person name="Tritt A."/>
            <person name="Yoshinaga Y."/>
            <person name="Zwiers L.-H."/>
            <person name="Turgeon B."/>
            <person name="Goodwin S."/>
            <person name="Spatafora J."/>
            <person name="Crous P."/>
            <person name="Grigoriev I."/>
        </authorList>
    </citation>
    <scope>NUCLEOTIDE SEQUENCE</scope>
    <source>
        <strain evidence="2">CBS 109.77</strain>
    </source>
</reference>
<evidence type="ECO:0000313" key="3">
    <source>
        <dbReference type="Proteomes" id="UP000799757"/>
    </source>
</evidence>